<feature type="site" description="Histone H3K4me3 binding" evidence="2">
    <location>
        <position position="154"/>
    </location>
</feature>
<dbReference type="OMA" id="IRNCNEA"/>
<dbReference type="Pfam" id="PF12998">
    <property type="entry name" value="ING"/>
    <property type="match status" value="1"/>
</dbReference>
<reference evidence="5 6" key="2">
    <citation type="submission" date="2018-11" db="EMBL/GenBank/DDBJ databases">
        <authorList>
            <consortium name="Pathogen Informatics"/>
        </authorList>
    </citation>
    <scope>NUCLEOTIDE SEQUENCE [LARGE SCALE GENOMIC DNA]</scope>
</reference>
<evidence type="ECO:0000256" key="2">
    <source>
        <dbReference type="PIRSR" id="PIRSR628651-50"/>
    </source>
</evidence>
<feature type="site" description="Histone H3K4me3 binding" evidence="2">
    <location>
        <position position="166"/>
    </location>
</feature>
<gene>
    <name evidence="5" type="ORF">NBR_LOCUS13579</name>
</gene>
<dbReference type="WBParaSite" id="NBR_0001357801-mRNA-1">
    <property type="protein sequence ID" value="NBR_0001357801-mRNA-1"/>
    <property type="gene ID" value="NBR_0001357801"/>
</dbReference>
<feature type="site" description="Histone H3K4me3 binding" evidence="2">
    <location>
        <position position="143"/>
    </location>
</feature>
<name>A0A0N4YAX9_NIPBR</name>
<feature type="domain" description="Inhibitor of growth protein N-terminal histone-binding" evidence="4">
    <location>
        <begin position="35"/>
        <end position="71"/>
    </location>
</feature>
<organism evidence="7">
    <name type="scientific">Nippostrongylus brasiliensis</name>
    <name type="common">Rat hookworm</name>
    <dbReference type="NCBI Taxonomy" id="27835"/>
    <lineage>
        <taxon>Eukaryota</taxon>
        <taxon>Metazoa</taxon>
        <taxon>Ecdysozoa</taxon>
        <taxon>Nematoda</taxon>
        <taxon>Chromadorea</taxon>
        <taxon>Rhabditida</taxon>
        <taxon>Rhabditina</taxon>
        <taxon>Rhabditomorpha</taxon>
        <taxon>Strongyloidea</taxon>
        <taxon>Heligmosomidae</taxon>
        <taxon>Nippostrongylus</taxon>
    </lineage>
</organism>
<reference evidence="7" key="1">
    <citation type="submission" date="2017-02" db="UniProtKB">
        <authorList>
            <consortium name="WormBaseParasite"/>
        </authorList>
    </citation>
    <scope>IDENTIFICATION</scope>
</reference>
<proteinExistence type="predicted"/>
<dbReference type="AlphaFoldDB" id="A0A0N4YAX9"/>
<feature type="compositionally biased region" description="Polar residues" evidence="3">
    <location>
        <begin position="80"/>
        <end position="99"/>
    </location>
</feature>
<dbReference type="GO" id="GO:0006325">
    <property type="term" value="P:chromatin organization"/>
    <property type="evidence" value="ECO:0007669"/>
    <property type="project" value="UniProtKB-KW"/>
</dbReference>
<protein>
    <submittedName>
        <fullName evidence="7">ING domain-containing protein</fullName>
    </submittedName>
</protein>
<keyword evidence="1" id="KW-0156">Chromatin regulator</keyword>
<accession>A0A0N4YAX9</accession>
<evidence type="ECO:0000313" key="5">
    <source>
        <dbReference type="EMBL" id="VDL77168.1"/>
    </source>
</evidence>
<dbReference type="Proteomes" id="UP000271162">
    <property type="component" value="Unassembled WGS sequence"/>
</dbReference>
<evidence type="ECO:0000313" key="7">
    <source>
        <dbReference type="WBParaSite" id="NBR_0001357801-mRNA-1"/>
    </source>
</evidence>
<feature type="region of interest" description="Disordered" evidence="3">
    <location>
        <begin position="80"/>
        <end position="123"/>
    </location>
</feature>
<evidence type="ECO:0000256" key="3">
    <source>
        <dbReference type="SAM" id="MobiDB-lite"/>
    </source>
</evidence>
<dbReference type="STRING" id="27835.A0A0N4YAX9"/>
<keyword evidence="6" id="KW-1185">Reference proteome</keyword>
<sequence length="194" mass="22002">MTEKLKTYMDRLDEEVPVFLQKNSKEIRELDEKDLYGEIDKLSEQKVKLAQNMYDMIDLKINDMDQYFREFNDARVKIPDNQTASDEGSSNDQKESATGQKGGHRKKPLKAASQANSSDAVKPFSAPQIAPVDMPVDPNEPTYCFCHQVSFGQMVACDGPSCKNEWFHFQCVGLTSSPVGFATVFVDLWFRVVQ</sequence>
<evidence type="ECO:0000313" key="6">
    <source>
        <dbReference type="Proteomes" id="UP000271162"/>
    </source>
</evidence>
<dbReference type="Gene3D" id="3.30.40.10">
    <property type="entry name" value="Zinc/RING finger domain, C3HC4 (zinc finger)"/>
    <property type="match status" value="1"/>
</dbReference>
<dbReference type="PANTHER" id="PTHR10333">
    <property type="entry name" value="INHIBITOR OF GROWTH PROTEIN"/>
    <property type="match status" value="1"/>
</dbReference>
<dbReference type="PANTHER" id="PTHR10333:SF42">
    <property type="entry name" value="INHIBITOR OF GROWTH PROTEIN 5"/>
    <property type="match status" value="1"/>
</dbReference>
<dbReference type="InterPro" id="IPR011011">
    <property type="entry name" value="Znf_FYVE_PHD"/>
</dbReference>
<evidence type="ECO:0000259" key="4">
    <source>
        <dbReference type="Pfam" id="PF12998"/>
    </source>
</evidence>
<evidence type="ECO:0000256" key="1">
    <source>
        <dbReference type="ARBA" id="ARBA00022853"/>
    </source>
</evidence>
<dbReference type="EMBL" id="UYSL01021086">
    <property type="protein sequence ID" value="VDL77168.1"/>
    <property type="molecule type" value="Genomic_DNA"/>
</dbReference>
<dbReference type="SUPFAM" id="SSF57903">
    <property type="entry name" value="FYVE/PHD zinc finger"/>
    <property type="match status" value="1"/>
</dbReference>
<dbReference type="InterPro" id="IPR013083">
    <property type="entry name" value="Znf_RING/FYVE/PHD"/>
</dbReference>
<dbReference type="InterPro" id="IPR028651">
    <property type="entry name" value="ING_fam"/>
</dbReference>
<dbReference type="CDD" id="cd15505">
    <property type="entry name" value="PHD_ING"/>
    <property type="match status" value="1"/>
</dbReference>
<feature type="site" description="Histone H3K4me3 binding" evidence="2">
    <location>
        <position position="158"/>
    </location>
</feature>
<dbReference type="InterPro" id="IPR024610">
    <property type="entry name" value="ING_N_histone-binding"/>
</dbReference>